<dbReference type="PROSITE" id="PS51212">
    <property type="entry name" value="WSC"/>
    <property type="match status" value="2"/>
</dbReference>
<evidence type="ECO:0000313" key="4">
    <source>
        <dbReference type="EMBL" id="KAF9448028.1"/>
    </source>
</evidence>
<reference evidence="4" key="1">
    <citation type="submission" date="2020-11" db="EMBL/GenBank/DDBJ databases">
        <authorList>
            <consortium name="DOE Joint Genome Institute"/>
            <person name="Ahrendt S."/>
            <person name="Riley R."/>
            <person name="Andreopoulos W."/>
            <person name="Labutti K."/>
            <person name="Pangilinan J."/>
            <person name="Ruiz-Duenas F.J."/>
            <person name="Barrasa J.M."/>
            <person name="Sanchez-Garcia M."/>
            <person name="Camarero S."/>
            <person name="Miyauchi S."/>
            <person name="Serrano A."/>
            <person name="Linde D."/>
            <person name="Babiker R."/>
            <person name="Drula E."/>
            <person name="Ayuso-Fernandez I."/>
            <person name="Pacheco R."/>
            <person name="Padilla G."/>
            <person name="Ferreira P."/>
            <person name="Barriuso J."/>
            <person name="Kellner H."/>
            <person name="Castanera R."/>
            <person name="Alfaro M."/>
            <person name="Ramirez L."/>
            <person name="Pisabarro A.G."/>
            <person name="Kuo A."/>
            <person name="Tritt A."/>
            <person name="Lipzen A."/>
            <person name="He G."/>
            <person name="Yan M."/>
            <person name="Ng V."/>
            <person name="Cullen D."/>
            <person name="Martin F."/>
            <person name="Rosso M.-N."/>
            <person name="Henrissat B."/>
            <person name="Hibbett D."/>
            <person name="Martinez A.T."/>
            <person name="Grigoriev I.V."/>
        </authorList>
    </citation>
    <scope>NUCLEOTIDE SEQUENCE</scope>
    <source>
        <strain evidence="4">MF-IS2</strain>
    </source>
</reference>
<dbReference type="PANTHER" id="PTHR45964">
    <property type="entry name" value="WSCD FAMILY MEMBER CG9164"/>
    <property type="match status" value="1"/>
</dbReference>
<feature type="domain" description="WSC" evidence="3">
    <location>
        <begin position="28"/>
        <end position="121"/>
    </location>
</feature>
<keyword evidence="1" id="KW-0677">Repeat</keyword>
<feature type="domain" description="WSC" evidence="3">
    <location>
        <begin position="138"/>
        <end position="238"/>
    </location>
</feature>
<keyword evidence="2" id="KW-0732">Signal</keyword>
<dbReference type="Proteomes" id="UP000807342">
    <property type="component" value="Unassembled WGS sequence"/>
</dbReference>
<dbReference type="SMART" id="SM00321">
    <property type="entry name" value="WSC"/>
    <property type="match status" value="2"/>
</dbReference>
<accession>A0A9P6C486</accession>
<organism evidence="4 5">
    <name type="scientific">Macrolepiota fuliginosa MF-IS2</name>
    <dbReference type="NCBI Taxonomy" id="1400762"/>
    <lineage>
        <taxon>Eukaryota</taxon>
        <taxon>Fungi</taxon>
        <taxon>Dikarya</taxon>
        <taxon>Basidiomycota</taxon>
        <taxon>Agaricomycotina</taxon>
        <taxon>Agaricomycetes</taxon>
        <taxon>Agaricomycetidae</taxon>
        <taxon>Agaricales</taxon>
        <taxon>Agaricineae</taxon>
        <taxon>Agaricaceae</taxon>
        <taxon>Macrolepiota</taxon>
    </lineage>
</organism>
<dbReference type="AlphaFoldDB" id="A0A9P6C486"/>
<dbReference type="PANTHER" id="PTHR45964:SF5">
    <property type="entry name" value="WSCD FAMILY MEMBER CG9164"/>
    <property type="match status" value="1"/>
</dbReference>
<evidence type="ECO:0000256" key="1">
    <source>
        <dbReference type="ARBA" id="ARBA00022737"/>
    </source>
</evidence>
<sequence>MRWSGITGIALATVLKVSAQLTVASYKDWLYLGCFGDNPVVRNLHHFVGGFPFLTVQDCLDQCDNLGFGFAGLEYNHECFCGNALLYNAEYGPSQNCYTACSGDSTQICGGPNALSTYQNGKVPFTVGPAQILPRYKNWVFTQCWQDDIWPTGGRRLLPKWPNTPIPPEEMTVERCIDGCEASGYTSAGMEYGQECWCGNVTYPPGQSTSSYECNMPCLMNAGQICGGSNRIVVYTTILS</sequence>
<evidence type="ECO:0000313" key="5">
    <source>
        <dbReference type="Proteomes" id="UP000807342"/>
    </source>
</evidence>
<evidence type="ECO:0000256" key="2">
    <source>
        <dbReference type="SAM" id="SignalP"/>
    </source>
</evidence>
<feature type="signal peptide" evidence="2">
    <location>
        <begin position="1"/>
        <end position="19"/>
    </location>
</feature>
<dbReference type="InterPro" id="IPR051589">
    <property type="entry name" value="Sialate-O-sulfotransferase"/>
</dbReference>
<proteinExistence type="predicted"/>
<comment type="caution">
    <text evidence="4">The sequence shown here is derived from an EMBL/GenBank/DDBJ whole genome shotgun (WGS) entry which is preliminary data.</text>
</comment>
<dbReference type="Pfam" id="PF01822">
    <property type="entry name" value="WSC"/>
    <property type="match status" value="2"/>
</dbReference>
<dbReference type="OrthoDB" id="5985073at2759"/>
<evidence type="ECO:0000259" key="3">
    <source>
        <dbReference type="PROSITE" id="PS51212"/>
    </source>
</evidence>
<keyword evidence="5" id="KW-1185">Reference proteome</keyword>
<gene>
    <name evidence="4" type="ORF">P691DRAFT_801441</name>
</gene>
<dbReference type="EMBL" id="MU151176">
    <property type="protein sequence ID" value="KAF9448028.1"/>
    <property type="molecule type" value="Genomic_DNA"/>
</dbReference>
<feature type="chain" id="PRO_5040423785" evidence="2">
    <location>
        <begin position="20"/>
        <end position="240"/>
    </location>
</feature>
<protein>
    <submittedName>
        <fullName evidence="4">WSC-domain-containing protein</fullName>
    </submittedName>
</protein>
<dbReference type="InterPro" id="IPR002889">
    <property type="entry name" value="WSC_carb-bd"/>
</dbReference>
<name>A0A9P6C486_9AGAR</name>